<dbReference type="InterPro" id="IPR017748">
    <property type="entry name" value="TagF"/>
</dbReference>
<dbReference type="Proteomes" id="UP000253977">
    <property type="component" value="Unassembled WGS sequence"/>
</dbReference>
<reference evidence="1 2" key="1">
    <citation type="submission" date="2018-07" db="EMBL/GenBank/DDBJ databases">
        <title>Thalassococcus profundi sp. nov., a marine bacterium isolated from deep seawater of Okinawa Trough.</title>
        <authorList>
            <person name="Yu M."/>
        </authorList>
    </citation>
    <scope>NUCLEOTIDE SEQUENCE [LARGE SCALE GENOMIC DNA]</scope>
    <source>
        <strain evidence="1 2">WRAS1</strain>
    </source>
</reference>
<sequence length="169" mass="17520">MPTGLFGKLPAAGDFVARGLAPGVQPVLDRWLTLHFAPLVQDPVGWPEGGVRALLRTAKGAFLLLIEPGLDAVGRAYPLVACVGHGDAPQPAADRWADAAWPHLIAALDRGMGPDALLAALSQIPDPAPGQGPELPEAPALWWPGTAPRALDTLMPVLAQISSGRSCSP</sequence>
<gene>
    <name evidence="1" type="primary">tagF</name>
    <name evidence="1" type="ORF">DU478_20645</name>
</gene>
<evidence type="ECO:0000313" key="2">
    <source>
        <dbReference type="Proteomes" id="UP000253977"/>
    </source>
</evidence>
<name>A0A369TG30_9RHOB</name>
<dbReference type="EMBL" id="QPMK01000024">
    <property type="protein sequence ID" value="RDD64319.1"/>
    <property type="molecule type" value="Genomic_DNA"/>
</dbReference>
<keyword evidence="2" id="KW-1185">Reference proteome</keyword>
<comment type="caution">
    <text evidence="1">The sequence shown here is derived from an EMBL/GenBank/DDBJ whole genome shotgun (WGS) entry which is preliminary data.</text>
</comment>
<dbReference type="Gene3D" id="3.40.1730.10">
    <property type="entry name" value="pa0076 domain"/>
    <property type="match status" value="1"/>
</dbReference>
<dbReference type="InterPro" id="IPR038225">
    <property type="entry name" value="TagF_sf"/>
</dbReference>
<dbReference type="NCBIfam" id="TIGR03373">
    <property type="entry name" value="VI_minor_4"/>
    <property type="match status" value="1"/>
</dbReference>
<accession>A0A369TG30</accession>
<protein>
    <submittedName>
        <fullName evidence="1">Type VI secretion system-associated protein TagF</fullName>
    </submittedName>
</protein>
<dbReference type="RefSeq" id="WP_114512762.1">
    <property type="nucleotide sequence ID" value="NZ_QPMK01000024.1"/>
</dbReference>
<dbReference type="AlphaFoldDB" id="A0A369TG30"/>
<dbReference type="OrthoDB" id="9801841at2"/>
<proteinExistence type="predicted"/>
<evidence type="ECO:0000313" key="1">
    <source>
        <dbReference type="EMBL" id="RDD64319.1"/>
    </source>
</evidence>
<organism evidence="1 2">
    <name type="scientific">Thalassococcus profundi</name>
    <dbReference type="NCBI Taxonomy" id="2282382"/>
    <lineage>
        <taxon>Bacteria</taxon>
        <taxon>Pseudomonadati</taxon>
        <taxon>Pseudomonadota</taxon>
        <taxon>Alphaproteobacteria</taxon>
        <taxon>Rhodobacterales</taxon>
        <taxon>Roseobacteraceae</taxon>
        <taxon>Thalassococcus</taxon>
    </lineage>
</organism>